<dbReference type="SUPFAM" id="SSF57903">
    <property type="entry name" value="FYVE/PHD zinc finger"/>
    <property type="match status" value="1"/>
</dbReference>
<dbReference type="InterPro" id="IPR050701">
    <property type="entry name" value="Histone_Mod_Regulator"/>
</dbReference>
<feature type="compositionally biased region" description="Low complexity" evidence="5">
    <location>
        <begin position="581"/>
        <end position="593"/>
    </location>
</feature>
<dbReference type="PROSITE" id="PS51805">
    <property type="entry name" value="EPHD"/>
    <property type="match status" value="1"/>
</dbReference>
<accession>A0AA36D2M2</accession>
<feature type="region of interest" description="Disordered" evidence="5">
    <location>
        <begin position="224"/>
        <end position="247"/>
    </location>
</feature>
<dbReference type="Proteomes" id="UP001177023">
    <property type="component" value="Unassembled WGS sequence"/>
</dbReference>
<dbReference type="PROSITE" id="PS01359">
    <property type="entry name" value="ZF_PHD_1"/>
    <property type="match status" value="1"/>
</dbReference>
<evidence type="ECO:0000256" key="2">
    <source>
        <dbReference type="ARBA" id="ARBA00022771"/>
    </source>
</evidence>
<dbReference type="GO" id="GO:0006357">
    <property type="term" value="P:regulation of transcription by RNA polymerase II"/>
    <property type="evidence" value="ECO:0007669"/>
    <property type="project" value="TreeGrafter"/>
</dbReference>
<feature type="region of interest" description="Disordered" evidence="5">
    <location>
        <begin position="349"/>
        <end position="432"/>
    </location>
</feature>
<feature type="domain" description="PHD-type" evidence="7">
    <location>
        <begin position="79"/>
        <end position="197"/>
    </location>
</feature>
<feature type="region of interest" description="Disordered" evidence="5">
    <location>
        <begin position="769"/>
        <end position="790"/>
    </location>
</feature>
<evidence type="ECO:0000256" key="3">
    <source>
        <dbReference type="ARBA" id="ARBA00022833"/>
    </source>
</evidence>
<comment type="caution">
    <text evidence="8">The sequence shown here is derived from an EMBL/GenBank/DDBJ whole genome shotgun (WGS) entry which is preliminary data.</text>
</comment>
<dbReference type="InterPro" id="IPR049773">
    <property type="entry name" value="AF10-like_CC"/>
</dbReference>
<dbReference type="EMBL" id="CATQJA010002655">
    <property type="protein sequence ID" value="CAJ0578935.1"/>
    <property type="molecule type" value="Genomic_DNA"/>
</dbReference>
<dbReference type="GO" id="GO:0008270">
    <property type="term" value="F:zinc ion binding"/>
    <property type="evidence" value="ECO:0007669"/>
    <property type="project" value="UniProtKB-KW"/>
</dbReference>
<feature type="region of interest" description="Disordered" evidence="5">
    <location>
        <begin position="578"/>
        <end position="599"/>
    </location>
</feature>
<dbReference type="PANTHER" id="PTHR13793:SF164">
    <property type="entry name" value="ALHAMBRA, ISOFORM P"/>
    <property type="match status" value="1"/>
</dbReference>
<evidence type="ECO:0000313" key="9">
    <source>
        <dbReference type="Proteomes" id="UP001177023"/>
    </source>
</evidence>
<keyword evidence="9" id="KW-1185">Reference proteome</keyword>
<dbReference type="AlphaFoldDB" id="A0AA36D2M2"/>
<gene>
    <name evidence="8" type="ORF">MSPICULIGERA_LOCUS17173</name>
</gene>
<evidence type="ECO:0000313" key="8">
    <source>
        <dbReference type="EMBL" id="CAJ0578935.1"/>
    </source>
</evidence>
<evidence type="ECO:0000259" key="7">
    <source>
        <dbReference type="PROSITE" id="PS51805"/>
    </source>
</evidence>
<organism evidence="8 9">
    <name type="scientific">Mesorhabditis spiculigera</name>
    <dbReference type="NCBI Taxonomy" id="96644"/>
    <lineage>
        <taxon>Eukaryota</taxon>
        <taxon>Metazoa</taxon>
        <taxon>Ecdysozoa</taxon>
        <taxon>Nematoda</taxon>
        <taxon>Chromadorea</taxon>
        <taxon>Rhabditida</taxon>
        <taxon>Rhabditina</taxon>
        <taxon>Rhabditomorpha</taxon>
        <taxon>Rhabditoidea</taxon>
        <taxon>Rhabditidae</taxon>
        <taxon>Mesorhabditinae</taxon>
        <taxon>Mesorhabditis</taxon>
    </lineage>
</organism>
<keyword evidence="3" id="KW-0862">Zinc</keyword>
<dbReference type="GO" id="GO:0042393">
    <property type="term" value="F:histone binding"/>
    <property type="evidence" value="ECO:0007669"/>
    <property type="project" value="TreeGrafter"/>
</dbReference>
<name>A0AA36D2M2_9BILA</name>
<dbReference type="CDD" id="cd15574">
    <property type="entry name" value="PHD_AF10_AF17"/>
    <property type="match status" value="1"/>
</dbReference>
<feature type="non-terminal residue" evidence="8">
    <location>
        <position position="821"/>
    </location>
</feature>
<keyword evidence="2 4" id="KW-0863">Zinc-finger</keyword>
<dbReference type="InterPro" id="IPR019786">
    <property type="entry name" value="Zinc_finger_PHD-type_CS"/>
</dbReference>
<keyword evidence="1" id="KW-0479">Metal-binding</keyword>
<evidence type="ECO:0000259" key="6">
    <source>
        <dbReference type="PROSITE" id="PS50016"/>
    </source>
</evidence>
<evidence type="ECO:0000256" key="5">
    <source>
        <dbReference type="SAM" id="MobiDB-lite"/>
    </source>
</evidence>
<protein>
    <recommendedName>
        <fullName evidence="10">Protein AF-10</fullName>
    </recommendedName>
</protein>
<evidence type="ECO:0000256" key="1">
    <source>
        <dbReference type="ARBA" id="ARBA00022723"/>
    </source>
</evidence>
<dbReference type="InterPro" id="IPR001965">
    <property type="entry name" value="Znf_PHD"/>
</dbReference>
<dbReference type="PANTHER" id="PTHR13793">
    <property type="entry name" value="PHD FINGER PROTEINS"/>
    <property type="match status" value="1"/>
</dbReference>
<dbReference type="Pfam" id="PF13831">
    <property type="entry name" value="PHD_2"/>
    <property type="match status" value="1"/>
</dbReference>
<dbReference type="Pfam" id="PF13832">
    <property type="entry name" value="zf-HC5HC2H_2"/>
    <property type="match status" value="1"/>
</dbReference>
<evidence type="ECO:0000256" key="4">
    <source>
        <dbReference type="PROSITE-ProRule" id="PRU00146"/>
    </source>
</evidence>
<dbReference type="InterPro" id="IPR013083">
    <property type="entry name" value="Znf_RING/FYVE/PHD"/>
</dbReference>
<feature type="compositionally biased region" description="Polar residues" evidence="5">
    <location>
        <begin position="236"/>
        <end position="247"/>
    </location>
</feature>
<dbReference type="InterPro" id="IPR034732">
    <property type="entry name" value="EPHD"/>
</dbReference>
<dbReference type="InterPro" id="IPR011011">
    <property type="entry name" value="Znf_FYVE_PHD"/>
</dbReference>
<dbReference type="GO" id="GO:0031491">
    <property type="term" value="F:nucleosome binding"/>
    <property type="evidence" value="ECO:0007669"/>
    <property type="project" value="TreeGrafter"/>
</dbReference>
<proteinExistence type="predicted"/>
<feature type="compositionally biased region" description="Basic residues" evidence="5">
    <location>
        <begin position="394"/>
        <end position="404"/>
    </location>
</feature>
<dbReference type="SMART" id="SM00249">
    <property type="entry name" value="PHD"/>
    <property type="match status" value="2"/>
</dbReference>
<feature type="domain" description="PHD-type" evidence="6">
    <location>
        <begin position="5"/>
        <end position="57"/>
    </location>
</feature>
<feature type="compositionally biased region" description="Basic and acidic residues" evidence="5">
    <location>
        <begin position="383"/>
        <end position="393"/>
    </location>
</feature>
<evidence type="ECO:0008006" key="10">
    <source>
        <dbReference type="Google" id="ProtNLM"/>
    </source>
</evidence>
<dbReference type="InterPro" id="IPR019787">
    <property type="entry name" value="Znf_PHD-finger"/>
</dbReference>
<dbReference type="GO" id="GO:0005634">
    <property type="term" value="C:nucleus"/>
    <property type="evidence" value="ECO:0007669"/>
    <property type="project" value="TreeGrafter"/>
</dbReference>
<dbReference type="InterPro" id="IPR049781">
    <property type="entry name" value="AF10/AF17_PHD"/>
</dbReference>
<dbReference type="Gene3D" id="3.30.40.10">
    <property type="entry name" value="Zinc/RING finger domain, C3HC4 (zinc finger)"/>
    <property type="match status" value="2"/>
</dbReference>
<dbReference type="PROSITE" id="PS50016">
    <property type="entry name" value="ZF_PHD_2"/>
    <property type="match status" value="1"/>
</dbReference>
<sequence>MKEMLGGCCVCGDENGWSGNPLVYCDGPGCEVAVHQGCYGIIEVPEGEWMCARCTAGVSNPANGTNGDENGIRRNGQLPTRCELCPVGYGALKRTHSGGWAHVICALYIPEVRFGDVHSMDPIMLNDVPHERFEKSCYLCEEDGHYNLAGIGACMQCNRIGCKKCFHVTCAQQRGLLCEEDAQSKNVKYCGFCDTHLKKAASDPTIKIVPAVRLRPLAHPVPAHPTPPISDPGVPSVSTNSASIPGTSPPQVVAGTVGAMMVDPFPRPSNTLHPPVPTLTNGNSEEAHLITNFSPPLTASSQSSIAHDTTPPLTTLLKIDGLAGQTPNLANMNHITALIKAANELTNHNRLPGMPNGTNGQQLDPRLEPPAAPVVAPAKGKRARDIKPEIEKPKRARNSSKSHKRGIDLPGPTPMEYSPDKPDEKPGPSNAQFPNNVFVAPMNPPSTSTAAQNGAIVPISQANIPTPVAGPSGIGRSGTTLPSSMEQLLERQWEQGTQFLLSQSQPFDVSQLLTCLHQLKSENLRLEEQMSGLSRRKEHLVALIARLNMPLVPIPSASSSSASSNGPKMQAVAPLSATMASPHHSPHIPSGSHNLPTGDESIAQLRNLANSTMNILPQTPLSALNRPTSLVRPQQEMPSSSAMAFVTPSSSAAAHSFLQQHQGNPAQQAAAMAANLQALQNFRPNVSMPSFMASASPQIASSPAPGLQSEQTAQLINQANAVAQAAANQQISSDRLMGLLQPQQQQGQFIGQPFLTQILLQNAAQSQHQQHQQQAQQQQSQRQQQQQQLFNHNSATASIIAQLMLSQQGGQAPTLHPPHSK</sequence>
<reference evidence="8" key="1">
    <citation type="submission" date="2023-06" db="EMBL/GenBank/DDBJ databases">
        <authorList>
            <person name="Delattre M."/>
        </authorList>
    </citation>
    <scope>NUCLEOTIDE SEQUENCE</scope>
    <source>
        <strain evidence="8">AF72</strain>
    </source>
</reference>
<dbReference type="CDD" id="cd20901">
    <property type="entry name" value="CC_AF10"/>
    <property type="match status" value="1"/>
</dbReference>